<dbReference type="Pfam" id="PF00892">
    <property type="entry name" value="EamA"/>
    <property type="match status" value="2"/>
</dbReference>
<feature type="transmembrane region" description="Helical" evidence="6">
    <location>
        <begin position="248"/>
        <end position="267"/>
    </location>
</feature>
<dbReference type="PANTHER" id="PTHR22911">
    <property type="entry name" value="ACYL-MALONYL CONDENSING ENZYME-RELATED"/>
    <property type="match status" value="1"/>
</dbReference>
<feature type="transmembrane region" description="Helical" evidence="6">
    <location>
        <begin position="104"/>
        <end position="122"/>
    </location>
</feature>
<dbReference type="InterPro" id="IPR000620">
    <property type="entry name" value="EamA_dom"/>
</dbReference>
<evidence type="ECO:0000313" key="8">
    <source>
        <dbReference type="EMBL" id="KEO99295.1"/>
    </source>
</evidence>
<reference evidence="8 9" key="1">
    <citation type="submission" date="2014-04" db="EMBL/GenBank/DDBJ databases">
        <title>A comprehensive comparison of genomes of Erythrobacter spp. Strains.</title>
        <authorList>
            <person name="Zheng Q."/>
        </authorList>
    </citation>
    <scope>NUCLEOTIDE SEQUENCE [LARGE SCALE GENOMIC DNA]</scope>
    <source>
        <strain evidence="8 9">DSM 8509</strain>
    </source>
</reference>
<gene>
    <name evidence="8" type="ORF">EH32_00265</name>
</gene>
<evidence type="ECO:0000256" key="3">
    <source>
        <dbReference type="ARBA" id="ARBA00022692"/>
    </source>
</evidence>
<comment type="subcellular location">
    <subcellularLocation>
        <location evidence="1">Membrane</location>
        <topology evidence="1">Multi-pass membrane protein</topology>
    </subcellularLocation>
</comment>
<evidence type="ECO:0000256" key="1">
    <source>
        <dbReference type="ARBA" id="ARBA00004141"/>
    </source>
</evidence>
<comment type="caution">
    <text evidence="8">The sequence shown here is derived from an EMBL/GenBank/DDBJ whole genome shotgun (WGS) entry which is preliminary data.</text>
</comment>
<protein>
    <submittedName>
        <fullName evidence="8">Transporter</fullName>
    </submittedName>
</protein>
<dbReference type="GO" id="GO:0016020">
    <property type="term" value="C:membrane"/>
    <property type="evidence" value="ECO:0007669"/>
    <property type="project" value="UniProtKB-SubCell"/>
</dbReference>
<evidence type="ECO:0000313" key="9">
    <source>
        <dbReference type="Proteomes" id="UP000027866"/>
    </source>
</evidence>
<dbReference type="KEGG" id="elq:Ga0102493_1139"/>
<feature type="transmembrane region" description="Helical" evidence="6">
    <location>
        <begin position="191"/>
        <end position="210"/>
    </location>
</feature>
<feature type="transmembrane region" description="Helical" evidence="6">
    <location>
        <begin position="129"/>
        <end position="148"/>
    </location>
</feature>
<keyword evidence="4 6" id="KW-1133">Transmembrane helix</keyword>
<evidence type="ECO:0000256" key="2">
    <source>
        <dbReference type="ARBA" id="ARBA00009853"/>
    </source>
</evidence>
<evidence type="ECO:0000256" key="4">
    <source>
        <dbReference type="ARBA" id="ARBA00022989"/>
    </source>
</evidence>
<dbReference type="InterPro" id="IPR037185">
    <property type="entry name" value="EmrE-like"/>
</dbReference>
<feature type="transmembrane region" description="Helical" evidence="6">
    <location>
        <begin position="46"/>
        <end position="66"/>
    </location>
</feature>
<dbReference type="RefSeq" id="WP_034900515.1">
    <property type="nucleotide sequence ID" value="NZ_CP017057.1"/>
</dbReference>
<feature type="transmembrane region" description="Helical" evidence="6">
    <location>
        <begin position="78"/>
        <end position="98"/>
    </location>
</feature>
<feature type="transmembrane region" description="Helical" evidence="6">
    <location>
        <begin position="216"/>
        <end position="236"/>
    </location>
</feature>
<keyword evidence="9" id="KW-1185">Reference proteome</keyword>
<keyword evidence="3 6" id="KW-0812">Transmembrane</keyword>
<feature type="domain" description="EamA" evidence="7">
    <location>
        <begin position="160"/>
        <end position="289"/>
    </location>
</feature>
<sequence>MDGSIARPRPLLALAVRLATAAVLATMGMLVKLAGERGAHLLELIFWRQALTVVAVGGLLAVWGRLSTVRTQRIGAHARRAAYGITGMMFVYGAVMLLPLPEATAISFTAPFFAVMISVLLFGEKVGLYRWGAVALGFAGVIVITSPGFGLAEGSAIDPWGAGVGLIAAFLVALISFQVQDLNTTESPWSIVFWFSAITAPLMALALPFVSSAHDAGTWGIILAMALCGALAQILLTTSLRFGSAAVILLMDYTSLLWATFYGWQVFGRAAPASLWIGAPLIIAAGALIAWRERQLARSRARPVAVSERRFS</sequence>
<dbReference type="Proteomes" id="UP000027866">
    <property type="component" value="Unassembled WGS sequence"/>
</dbReference>
<comment type="similarity">
    <text evidence="2">Belongs to the drug/metabolite transporter (DMT) superfamily. 10 TMS drug/metabolite exporter (DME) (TC 2.A.7.3) family.</text>
</comment>
<feature type="transmembrane region" description="Helical" evidence="6">
    <location>
        <begin position="160"/>
        <end position="179"/>
    </location>
</feature>
<name>A0A074N397_9SPHN</name>
<dbReference type="PATRIC" id="fig|39960.10.peg.2289"/>
<dbReference type="OrthoDB" id="9812899at2"/>
<organism evidence="8 9">
    <name type="scientific">Erythrobacter litoralis</name>
    <dbReference type="NCBI Taxonomy" id="39960"/>
    <lineage>
        <taxon>Bacteria</taxon>
        <taxon>Pseudomonadati</taxon>
        <taxon>Pseudomonadota</taxon>
        <taxon>Alphaproteobacteria</taxon>
        <taxon>Sphingomonadales</taxon>
        <taxon>Erythrobacteraceae</taxon>
        <taxon>Erythrobacter/Porphyrobacter group</taxon>
        <taxon>Erythrobacter</taxon>
    </lineage>
</organism>
<feature type="domain" description="EamA" evidence="7">
    <location>
        <begin position="18"/>
        <end position="145"/>
    </location>
</feature>
<accession>A0A074N397</accession>
<evidence type="ECO:0000259" key="7">
    <source>
        <dbReference type="Pfam" id="PF00892"/>
    </source>
</evidence>
<proteinExistence type="inferred from homology"/>
<feature type="transmembrane region" description="Helical" evidence="6">
    <location>
        <begin position="12"/>
        <end position="34"/>
    </location>
</feature>
<dbReference type="AlphaFoldDB" id="A0A074N397"/>
<dbReference type="SUPFAM" id="SSF103481">
    <property type="entry name" value="Multidrug resistance efflux transporter EmrE"/>
    <property type="match status" value="2"/>
</dbReference>
<keyword evidence="5 6" id="KW-0472">Membrane</keyword>
<dbReference type="EMBL" id="JMIX01000001">
    <property type="protein sequence ID" value="KEO99295.1"/>
    <property type="molecule type" value="Genomic_DNA"/>
</dbReference>
<evidence type="ECO:0000256" key="6">
    <source>
        <dbReference type="SAM" id="Phobius"/>
    </source>
</evidence>
<evidence type="ECO:0000256" key="5">
    <source>
        <dbReference type="ARBA" id="ARBA00023136"/>
    </source>
</evidence>
<feature type="transmembrane region" description="Helical" evidence="6">
    <location>
        <begin position="273"/>
        <end position="291"/>
    </location>
</feature>
<dbReference type="PANTHER" id="PTHR22911:SF6">
    <property type="entry name" value="SOLUTE CARRIER FAMILY 35 MEMBER G1"/>
    <property type="match status" value="1"/>
</dbReference>